<dbReference type="EMBL" id="HBGA01033698">
    <property type="protein sequence ID" value="CAD9001055.1"/>
    <property type="molecule type" value="Transcribed_RNA"/>
</dbReference>
<dbReference type="AlphaFoldDB" id="A0A7S1I4Q4"/>
<protein>
    <submittedName>
        <fullName evidence="1">Uncharacterized protein</fullName>
    </submittedName>
</protein>
<gene>
    <name evidence="1" type="ORF">EGYM00392_LOCUS12130</name>
</gene>
<evidence type="ECO:0000313" key="1">
    <source>
        <dbReference type="EMBL" id="CAD9001055.1"/>
    </source>
</evidence>
<proteinExistence type="predicted"/>
<name>A0A7S1I4Q4_9EUGL</name>
<reference evidence="1" key="1">
    <citation type="submission" date="2021-01" db="EMBL/GenBank/DDBJ databases">
        <authorList>
            <person name="Corre E."/>
            <person name="Pelletier E."/>
            <person name="Niang G."/>
            <person name="Scheremetjew M."/>
            <person name="Finn R."/>
            <person name="Kale V."/>
            <person name="Holt S."/>
            <person name="Cochrane G."/>
            <person name="Meng A."/>
            <person name="Brown T."/>
            <person name="Cohen L."/>
        </authorList>
    </citation>
    <scope>NUCLEOTIDE SEQUENCE</scope>
    <source>
        <strain evidence="1">NIES-381</strain>
    </source>
</reference>
<accession>A0A7S1I4Q4</accession>
<sequence length="99" mass="11064">MGAPELGKRKETHKIWLVGDLARYTADVHRQPSSANAAQINSRTGETGAVTSVARFLHQVTHHQQGAAWCPPSRVLQTLKYQINTVRTPSVRRTWLSSF</sequence>
<organism evidence="1">
    <name type="scientific">Eutreptiella gymnastica</name>
    <dbReference type="NCBI Taxonomy" id="73025"/>
    <lineage>
        <taxon>Eukaryota</taxon>
        <taxon>Discoba</taxon>
        <taxon>Euglenozoa</taxon>
        <taxon>Euglenida</taxon>
        <taxon>Spirocuta</taxon>
        <taxon>Euglenophyceae</taxon>
        <taxon>Eutreptiales</taxon>
        <taxon>Eutreptiaceae</taxon>
        <taxon>Eutreptiella</taxon>
    </lineage>
</organism>